<evidence type="ECO:0000256" key="1">
    <source>
        <dbReference type="SAM" id="MobiDB-lite"/>
    </source>
</evidence>
<keyword evidence="3" id="KW-1185">Reference proteome</keyword>
<name>A0A8J6EEB4_ELECQ</name>
<sequence length="339" mass="38105">ARSRERSLAPPTDGAPQTTAESLKELETRPPVVAPVGSFDSDVWRFEKDLEKQLQQRRVAPRVLSRELCVSLAQRLFLSIVLQVEGKSPSLPIQGTVRQFFSARYVSRDISAYGFMDFWSALKRDSLDSKVLCILRSVLEGEMDPAILCYVLHRAEMVQMSPVPDMSHFLQCIQKLYPFLEAVEQDSLLLEFTGYSRRCAAPPAVIGFILHLILQHREPLIRECEDVLSTHVKTRAGHLTPTELSAALAELCPLLTSTQIESSIQRSVTASGRPLLSLRSAAYITAYQLGRKKRCGHMTAAHVYREEDKRSGNKSSHSEDLADFQLLHNLLHLLKNSKP</sequence>
<accession>A0A8J6EEB4</accession>
<feature type="non-terminal residue" evidence="2">
    <location>
        <position position="339"/>
    </location>
</feature>
<reference evidence="2" key="1">
    <citation type="thesis" date="2020" institute="ProQuest LLC" country="789 East Eisenhower Parkway, Ann Arbor, MI, USA">
        <title>Comparative Genomics and Chromosome Evolution.</title>
        <authorList>
            <person name="Mudd A.B."/>
        </authorList>
    </citation>
    <scope>NUCLEOTIDE SEQUENCE</scope>
    <source>
        <strain evidence="2">HN-11 Male</strain>
        <tissue evidence="2">Kidney and liver</tissue>
    </source>
</reference>
<proteinExistence type="predicted"/>
<feature type="region of interest" description="Disordered" evidence="1">
    <location>
        <begin position="1"/>
        <end position="29"/>
    </location>
</feature>
<dbReference type="Proteomes" id="UP000770717">
    <property type="component" value="Unassembled WGS sequence"/>
</dbReference>
<evidence type="ECO:0000313" key="3">
    <source>
        <dbReference type="Proteomes" id="UP000770717"/>
    </source>
</evidence>
<protein>
    <submittedName>
        <fullName evidence="2">Uncharacterized protein</fullName>
    </submittedName>
</protein>
<dbReference type="EMBL" id="WNTK01001284">
    <property type="protein sequence ID" value="KAG9467603.1"/>
    <property type="molecule type" value="Genomic_DNA"/>
</dbReference>
<organism evidence="2 3">
    <name type="scientific">Eleutherodactylus coqui</name>
    <name type="common">Puerto Rican coqui</name>
    <dbReference type="NCBI Taxonomy" id="57060"/>
    <lineage>
        <taxon>Eukaryota</taxon>
        <taxon>Metazoa</taxon>
        <taxon>Chordata</taxon>
        <taxon>Craniata</taxon>
        <taxon>Vertebrata</taxon>
        <taxon>Euteleostomi</taxon>
        <taxon>Amphibia</taxon>
        <taxon>Batrachia</taxon>
        <taxon>Anura</taxon>
        <taxon>Neobatrachia</taxon>
        <taxon>Hyloidea</taxon>
        <taxon>Eleutherodactylidae</taxon>
        <taxon>Eleutherodactylinae</taxon>
        <taxon>Eleutherodactylus</taxon>
        <taxon>Eleutherodactylus</taxon>
    </lineage>
</organism>
<comment type="caution">
    <text evidence="2">The sequence shown here is derived from an EMBL/GenBank/DDBJ whole genome shotgun (WGS) entry which is preliminary data.</text>
</comment>
<evidence type="ECO:0000313" key="2">
    <source>
        <dbReference type="EMBL" id="KAG9467603.1"/>
    </source>
</evidence>
<dbReference type="OrthoDB" id="2142729at2759"/>
<dbReference type="AlphaFoldDB" id="A0A8J6EEB4"/>
<gene>
    <name evidence="2" type="ORF">GDO78_014631</name>
</gene>